<proteinExistence type="predicted"/>
<organism evidence="1 2">
    <name type="scientific">Opisthorchis viverrini</name>
    <name type="common">Southeast Asian liver fluke</name>
    <dbReference type="NCBI Taxonomy" id="6198"/>
    <lineage>
        <taxon>Eukaryota</taxon>
        <taxon>Metazoa</taxon>
        <taxon>Spiralia</taxon>
        <taxon>Lophotrochozoa</taxon>
        <taxon>Platyhelminthes</taxon>
        <taxon>Trematoda</taxon>
        <taxon>Digenea</taxon>
        <taxon>Opisthorchiida</taxon>
        <taxon>Opisthorchiata</taxon>
        <taxon>Opisthorchiidae</taxon>
        <taxon>Opisthorchis</taxon>
    </lineage>
</organism>
<evidence type="ECO:0000313" key="1">
    <source>
        <dbReference type="EMBL" id="KER21811.1"/>
    </source>
</evidence>
<dbReference type="EMBL" id="KL596939">
    <property type="protein sequence ID" value="KER21811.1"/>
    <property type="molecule type" value="Genomic_DNA"/>
</dbReference>
<dbReference type="RefSeq" id="XP_009174441.1">
    <property type="nucleotide sequence ID" value="XM_009176177.1"/>
</dbReference>
<dbReference type="KEGG" id="ovi:T265_09947"/>
<dbReference type="Proteomes" id="UP000054324">
    <property type="component" value="Unassembled WGS sequence"/>
</dbReference>
<keyword evidence="2" id="KW-1185">Reference proteome</keyword>
<name>A0A074Z3Z8_OPIVI</name>
<gene>
    <name evidence="1" type="ORF">T265_09947</name>
</gene>
<dbReference type="AlphaFoldDB" id="A0A074Z3Z8"/>
<dbReference type="CTD" id="20324115"/>
<protein>
    <submittedName>
        <fullName evidence="1">Uncharacterized protein</fullName>
    </submittedName>
</protein>
<dbReference type="GeneID" id="20324115"/>
<sequence length="402" mass="45162">MVGRVILGLSALKSQQDTGPVVLPSTPSTRGTTRYGIPVWPLPTPPGLCITNEGIPGLKNNKHYARYYIGFAYPENPSANAQHPADHRTEHFSLTTSITTSVKGLPRNRRLGSMGEAASAVLPFISQHRSQDTTKSTNPLLISGQWAPDRNSCQYHERMSITIEYRKCRREWKASATKETTTTQFTRGYWRFGQYPCQMHKLAHIQLAISSHQLIVKCKMHTPDELVGQQPLARHSVQFRQGPIRRLLCAGKELRRVSCRFQGYFSDVVPEDEGDAVCLLLIDKVSTSNNLNTGELQISSLYDVFKGWFLESSPHILTVPEGYFSDVVPEDEGDAVCLLLIDKVSTSNNLNTGELQISSLYDVFKGWFLESSPHILTVPETLFVKLQLFLSPHQLEEFLDED</sequence>
<reference evidence="1 2" key="1">
    <citation type="submission" date="2013-11" db="EMBL/GenBank/DDBJ databases">
        <title>Opisthorchis viverrini - life in the bile duct.</title>
        <authorList>
            <person name="Young N.D."/>
            <person name="Nagarajan N."/>
            <person name="Lin S.J."/>
            <person name="Korhonen P.K."/>
            <person name="Jex A.R."/>
            <person name="Hall R.S."/>
            <person name="Safavi-Hemami H."/>
            <person name="Kaewkong W."/>
            <person name="Bertrand D."/>
            <person name="Gao S."/>
            <person name="Seet Q."/>
            <person name="Wongkham S."/>
            <person name="Teh B.T."/>
            <person name="Wongkham C."/>
            <person name="Intapan P.M."/>
            <person name="Maleewong W."/>
            <person name="Yang X."/>
            <person name="Hu M."/>
            <person name="Wang Z."/>
            <person name="Hofmann A."/>
            <person name="Sternberg P.W."/>
            <person name="Tan P."/>
            <person name="Wang J."/>
            <person name="Gasser R.B."/>
        </authorList>
    </citation>
    <scope>NUCLEOTIDE SEQUENCE [LARGE SCALE GENOMIC DNA]</scope>
</reference>
<accession>A0A074Z3Z8</accession>
<evidence type="ECO:0000313" key="2">
    <source>
        <dbReference type="Proteomes" id="UP000054324"/>
    </source>
</evidence>